<evidence type="ECO:0000313" key="17">
    <source>
        <dbReference type="Proteomes" id="UP000683925"/>
    </source>
</evidence>
<sequence>MYNILLLVCIIAVIQSKLKVIRPSNLINENIDYSIANFGIIPFGHRLMGAVDLAYPPNGCDELTPTYGAQFILIERGDCTFVTKVRNAERAGYQLAIIGNYNDDPIQSDFAMADDGHGYQVSIPSIFITNKHFNLIKEKAKVNRVQDSNDEKIMLLLKFDVVKSDKVSVIFGLNIQDRESFRIIDEYEPYYNQLKDQNMNYTLVYSIMSFNNSIDSVQQQNSDCICQNRYCALDPDGTAIGTGKDVVYEVLRQLCIFQLHEQKWFGYMNQFNFKCTKPQAYSVCSQQVMDMLEIPKNEIQQCFDKSFLDFNTNQQTRNESNAYNTILDHQYYIYQAAGINGFPSVFVNSLVYRGQFSGNGIFGEICNSFLTTPPQCSSQVEGYTPPVIDDSIAVYILVITAFVVFFLLIGFFIFRKVIERDSKVVTQPQVNEMVSQYIKFYEGKDKQKESGSI</sequence>
<evidence type="ECO:0000256" key="5">
    <source>
        <dbReference type="ARBA" id="ARBA00022737"/>
    </source>
</evidence>
<evidence type="ECO:0000256" key="2">
    <source>
        <dbReference type="ARBA" id="ARBA00022692"/>
    </source>
</evidence>
<feature type="domain" description="PA" evidence="14">
    <location>
        <begin position="56"/>
        <end position="134"/>
    </location>
</feature>
<keyword evidence="3" id="KW-0479">Metal-binding</keyword>
<dbReference type="PANTHER" id="PTHR22702:SF1">
    <property type="entry name" value="PROTEASE-ASSOCIATED DOMAIN-CONTAINING PROTEIN 1"/>
    <property type="match status" value="1"/>
</dbReference>
<evidence type="ECO:0000256" key="11">
    <source>
        <dbReference type="ARBA" id="ARBA00037847"/>
    </source>
</evidence>
<accession>A0A8S1YK79</accession>
<evidence type="ECO:0000256" key="12">
    <source>
        <dbReference type="SAM" id="Phobius"/>
    </source>
</evidence>
<comment type="caution">
    <text evidence="16">The sequence shown here is derived from an EMBL/GenBank/DDBJ whole genome shotgun (WGS) entry which is preliminary data.</text>
</comment>
<evidence type="ECO:0000256" key="13">
    <source>
        <dbReference type="SAM" id="SignalP"/>
    </source>
</evidence>
<feature type="chain" id="PRO_5035844937" description="PA domain-containing protein" evidence="13">
    <location>
        <begin position="17"/>
        <end position="453"/>
    </location>
</feature>
<feature type="transmembrane region" description="Helical" evidence="12">
    <location>
        <begin position="392"/>
        <end position="414"/>
    </location>
</feature>
<dbReference type="Proteomes" id="UP000683925">
    <property type="component" value="Unassembled WGS sequence"/>
</dbReference>
<evidence type="ECO:0000256" key="8">
    <source>
        <dbReference type="ARBA" id="ARBA00022989"/>
    </source>
</evidence>
<evidence type="ECO:0000256" key="4">
    <source>
        <dbReference type="ARBA" id="ARBA00022729"/>
    </source>
</evidence>
<dbReference type="GO" id="GO:0016020">
    <property type="term" value="C:membrane"/>
    <property type="evidence" value="ECO:0007669"/>
    <property type="project" value="UniProtKB-SubCell"/>
</dbReference>
<keyword evidence="4 13" id="KW-0732">Signal</keyword>
<protein>
    <recommendedName>
        <fullName evidence="18">PA domain-containing protein</fullName>
    </recommendedName>
</protein>
<keyword evidence="7" id="KW-0862">Zinc</keyword>
<evidence type="ECO:0000256" key="9">
    <source>
        <dbReference type="ARBA" id="ARBA00023136"/>
    </source>
</evidence>
<dbReference type="OMA" id="IERGDCT"/>
<feature type="domain" description="Vacuolar sorting receptor thioredoxin-like" evidence="15">
    <location>
        <begin position="184"/>
        <end position="366"/>
    </location>
</feature>
<dbReference type="InterPro" id="IPR003137">
    <property type="entry name" value="PA_domain"/>
</dbReference>
<keyword evidence="6" id="KW-0863">Zinc-finger</keyword>
<comment type="subcellular location">
    <subcellularLocation>
        <location evidence="11">Endomembrane system</location>
        <topology evidence="11">Single-pass membrane protein</topology>
    </subcellularLocation>
    <subcellularLocation>
        <location evidence="1">Membrane</location>
        <topology evidence="1">Single-pass type I membrane protein</topology>
    </subcellularLocation>
</comment>
<keyword evidence="8 12" id="KW-1133">Transmembrane helix</keyword>
<dbReference type="GO" id="GO:0008270">
    <property type="term" value="F:zinc ion binding"/>
    <property type="evidence" value="ECO:0007669"/>
    <property type="project" value="UniProtKB-KW"/>
</dbReference>
<organism evidence="16 17">
    <name type="scientific">Paramecium octaurelia</name>
    <dbReference type="NCBI Taxonomy" id="43137"/>
    <lineage>
        <taxon>Eukaryota</taxon>
        <taxon>Sar</taxon>
        <taxon>Alveolata</taxon>
        <taxon>Ciliophora</taxon>
        <taxon>Intramacronucleata</taxon>
        <taxon>Oligohymenophorea</taxon>
        <taxon>Peniculida</taxon>
        <taxon>Parameciidae</taxon>
        <taxon>Paramecium</taxon>
    </lineage>
</organism>
<dbReference type="FunFam" id="3.50.30.30:FF:000050">
    <property type="entry name" value="Uncharacterized protein"/>
    <property type="match status" value="1"/>
</dbReference>
<dbReference type="Pfam" id="PF02225">
    <property type="entry name" value="PA"/>
    <property type="match status" value="1"/>
</dbReference>
<keyword evidence="17" id="KW-1185">Reference proteome</keyword>
<evidence type="ECO:0000259" key="14">
    <source>
        <dbReference type="Pfam" id="PF02225"/>
    </source>
</evidence>
<dbReference type="GO" id="GO:0012505">
    <property type="term" value="C:endomembrane system"/>
    <property type="evidence" value="ECO:0007669"/>
    <property type="project" value="UniProtKB-SubCell"/>
</dbReference>
<name>A0A8S1YK79_PAROT</name>
<gene>
    <name evidence="16" type="ORF">POCTA_138.1.T1560042</name>
</gene>
<feature type="signal peptide" evidence="13">
    <location>
        <begin position="1"/>
        <end position="16"/>
    </location>
</feature>
<reference evidence="16" key="1">
    <citation type="submission" date="2021-01" db="EMBL/GenBank/DDBJ databases">
        <authorList>
            <consortium name="Genoscope - CEA"/>
            <person name="William W."/>
        </authorList>
    </citation>
    <scope>NUCLEOTIDE SEQUENCE</scope>
</reference>
<dbReference type="InterPro" id="IPR044744">
    <property type="entry name" value="ZNRF4/RNF13/RNF167_PA"/>
</dbReference>
<dbReference type="Pfam" id="PF25011">
    <property type="entry name" value="VSR_TRX"/>
    <property type="match status" value="1"/>
</dbReference>
<keyword evidence="9 12" id="KW-0472">Membrane</keyword>
<proteinExistence type="predicted"/>
<evidence type="ECO:0000256" key="1">
    <source>
        <dbReference type="ARBA" id="ARBA00004479"/>
    </source>
</evidence>
<dbReference type="EMBL" id="CAJJDP010000158">
    <property type="protein sequence ID" value="CAD8211962.1"/>
    <property type="molecule type" value="Genomic_DNA"/>
</dbReference>
<evidence type="ECO:0008006" key="18">
    <source>
        <dbReference type="Google" id="ProtNLM"/>
    </source>
</evidence>
<dbReference type="AlphaFoldDB" id="A0A8S1YK79"/>
<dbReference type="GO" id="GO:0005737">
    <property type="term" value="C:cytoplasm"/>
    <property type="evidence" value="ECO:0007669"/>
    <property type="project" value="UniProtKB-ARBA"/>
</dbReference>
<dbReference type="CDD" id="cd02123">
    <property type="entry name" value="PA_C_RZF_like"/>
    <property type="match status" value="1"/>
</dbReference>
<evidence type="ECO:0000259" key="15">
    <source>
        <dbReference type="Pfam" id="PF25011"/>
    </source>
</evidence>
<dbReference type="OrthoDB" id="10045365at2759"/>
<evidence type="ECO:0000256" key="6">
    <source>
        <dbReference type="ARBA" id="ARBA00022771"/>
    </source>
</evidence>
<keyword evidence="2 12" id="KW-0812">Transmembrane</keyword>
<evidence type="ECO:0000313" key="16">
    <source>
        <dbReference type="EMBL" id="CAD8211962.1"/>
    </source>
</evidence>
<dbReference type="PANTHER" id="PTHR22702">
    <property type="entry name" value="PROTEASE-ASSOCIATED DOMAIN-CONTAINING PROTEIN"/>
    <property type="match status" value="1"/>
</dbReference>
<keyword evidence="5" id="KW-0677">Repeat</keyword>
<evidence type="ECO:0000256" key="3">
    <source>
        <dbReference type="ARBA" id="ARBA00022723"/>
    </source>
</evidence>
<keyword evidence="10" id="KW-0325">Glycoprotein</keyword>
<dbReference type="InterPro" id="IPR056858">
    <property type="entry name" value="VSR_TRX"/>
</dbReference>
<evidence type="ECO:0000256" key="7">
    <source>
        <dbReference type="ARBA" id="ARBA00022833"/>
    </source>
</evidence>
<evidence type="ECO:0000256" key="10">
    <source>
        <dbReference type="ARBA" id="ARBA00023180"/>
    </source>
</evidence>